<dbReference type="AlphaFoldDB" id="A0A5J5G024"/>
<sequence>MDATNDLRTLKTISWGSIIGGVITVLAISMLLSTLGTSLGFSIVDPLSDDPANGAGTTVVVWSAISIIVSLAVGAFVAGRLAGNDGAIHGFLVWATALIVAAILGAMLVGSAVKATGNVLGSIASASGSVLSGAGNVIGKSASGLGDIGQQAFEQLNINTELQQGKLQDNVITALKKSNIPSLQPEFMQQQLNGAKDDVIAAVKQLATQTENSDAIVQTLLDKLKARGEAISQDVDTNALKKALTENTSLSEQEVNQTVNNLIATKNKTADVVNQRLSDAQEKINQAKQRYAELKQQAREQAAKAASMLAHAALWSFFALLIGAVVCSLAGLWGVKTNKCVRSARS</sequence>
<feature type="transmembrane region" description="Helical" evidence="2">
    <location>
        <begin position="91"/>
        <end position="113"/>
    </location>
</feature>
<proteinExistence type="predicted"/>
<comment type="caution">
    <text evidence="3">The sequence shown here is derived from an EMBL/GenBank/DDBJ whole genome shotgun (WGS) entry which is preliminary data.</text>
</comment>
<evidence type="ECO:0000313" key="3">
    <source>
        <dbReference type="EMBL" id="KAA8998911.1"/>
    </source>
</evidence>
<organism evidence="3 4">
    <name type="scientific">Affinibrenneria salicis</name>
    <dbReference type="NCBI Taxonomy" id="2590031"/>
    <lineage>
        <taxon>Bacteria</taxon>
        <taxon>Pseudomonadati</taxon>
        <taxon>Pseudomonadota</taxon>
        <taxon>Gammaproteobacteria</taxon>
        <taxon>Enterobacterales</taxon>
        <taxon>Pectobacteriaceae</taxon>
        <taxon>Affinibrenneria</taxon>
    </lineage>
</organism>
<accession>A0A5J5G024</accession>
<protein>
    <submittedName>
        <fullName evidence="3">CAP-Gly protein</fullName>
    </submittedName>
</protein>
<reference evidence="3 4" key="1">
    <citation type="submission" date="2019-09" db="EMBL/GenBank/DDBJ databases">
        <authorList>
            <person name="Li Y."/>
        </authorList>
    </citation>
    <scope>NUCLEOTIDE SEQUENCE [LARGE SCALE GENOMIC DNA]</scope>
    <source>
        <strain evidence="3 4">L3-3HA</strain>
    </source>
</reference>
<feature type="coiled-coil region" evidence="1">
    <location>
        <begin position="270"/>
        <end position="304"/>
    </location>
</feature>
<evidence type="ECO:0000256" key="1">
    <source>
        <dbReference type="SAM" id="Coils"/>
    </source>
</evidence>
<dbReference type="Proteomes" id="UP000335415">
    <property type="component" value="Unassembled WGS sequence"/>
</dbReference>
<evidence type="ECO:0000256" key="2">
    <source>
        <dbReference type="SAM" id="Phobius"/>
    </source>
</evidence>
<name>A0A5J5G024_9GAMM</name>
<evidence type="ECO:0000313" key="4">
    <source>
        <dbReference type="Proteomes" id="UP000335415"/>
    </source>
</evidence>
<feature type="transmembrane region" description="Helical" evidence="2">
    <location>
        <begin position="12"/>
        <end position="39"/>
    </location>
</feature>
<dbReference type="RefSeq" id="WP_150435710.1">
    <property type="nucleotide sequence ID" value="NZ_VYKJ01000007.1"/>
</dbReference>
<keyword evidence="2" id="KW-0812">Transmembrane</keyword>
<feature type="transmembrane region" description="Helical" evidence="2">
    <location>
        <begin position="313"/>
        <end position="335"/>
    </location>
</feature>
<keyword evidence="2" id="KW-1133">Transmembrane helix</keyword>
<keyword evidence="1" id="KW-0175">Coiled coil</keyword>
<gene>
    <name evidence="3" type="ORF">FJU30_14585</name>
</gene>
<keyword evidence="4" id="KW-1185">Reference proteome</keyword>
<dbReference type="OrthoDB" id="2154696at2"/>
<feature type="transmembrane region" description="Helical" evidence="2">
    <location>
        <begin position="59"/>
        <end position="79"/>
    </location>
</feature>
<keyword evidence="2" id="KW-0472">Membrane</keyword>
<dbReference type="EMBL" id="VYKJ01000007">
    <property type="protein sequence ID" value="KAA8998911.1"/>
    <property type="molecule type" value="Genomic_DNA"/>
</dbReference>